<keyword evidence="1" id="KW-0812">Transmembrane</keyword>
<dbReference type="Proteomes" id="UP000256645">
    <property type="component" value="Unassembled WGS sequence"/>
</dbReference>
<evidence type="ECO:0008006" key="4">
    <source>
        <dbReference type="Google" id="ProtNLM"/>
    </source>
</evidence>
<accession>A0A3D8S8H0</accession>
<comment type="caution">
    <text evidence="2">The sequence shown here is derived from an EMBL/GenBank/DDBJ whole genome shotgun (WGS) entry which is preliminary data.</text>
</comment>
<dbReference type="STRING" id="1849047.A0A3D8S8H0"/>
<keyword evidence="1" id="KW-1133">Transmembrane helix</keyword>
<evidence type="ECO:0000256" key="1">
    <source>
        <dbReference type="SAM" id="Phobius"/>
    </source>
</evidence>
<evidence type="ECO:0000313" key="2">
    <source>
        <dbReference type="EMBL" id="RDW82655.1"/>
    </source>
</evidence>
<gene>
    <name evidence="2" type="ORF">BP6252_03767</name>
</gene>
<protein>
    <recommendedName>
        <fullName evidence="4">FAR-17a/AIG1-like protein</fullName>
    </recommendedName>
</protein>
<sequence length="287" mass="32851">MFGKLKFDKASFVQAFKLGNDLWDPSNRFETSWLLPPWALFACRLVFALYAFVTLLFSIGWEGTHPELGGWVEVRLSFSYFTILCYWGMANYFLISSIHTFSYAMNGGTPLLNRFPRSLQALHHLYATTVTTFPFLVTIIYWGAIYAGPWFPIRFNAWANISEHAMNSAWALFEICVSRMNPPPWVHLVWLILILACYLALAYLTHYTKGVYVYSFLDTSNGKSGIVTAYCFGIAIAICVIFCLVKGLYTLRKRLTEQKLGKTGKFYAGRDMGAGEVELESQRMWEK</sequence>
<feature type="transmembrane region" description="Helical" evidence="1">
    <location>
        <begin position="125"/>
        <end position="147"/>
    </location>
</feature>
<dbReference type="AlphaFoldDB" id="A0A3D8S8H0"/>
<feature type="transmembrane region" description="Helical" evidence="1">
    <location>
        <begin position="227"/>
        <end position="249"/>
    </location>
</feature>
<feature type="transmembrane region" description="Helical" evidence="1">
    <location>
        <begin position="80"/>
        <end position="105"/>
    </location>
</feature>
<keyword evidence="3" id="KW-1185">Reference proteome</keyword>
<keyword evidence="1" id="KW-0472">Membrane</keyword>
<name>A0A3D8S8H0_9HELO</name>
<dbReference type="EMBL" id="PDLM01000003">
    <property type="protein sequence ID" value="RDW82655.1"/>
    <property type="molecule type" value="Genomic_DNA"/>
</dbReference>
<dbReference type="PANTHER" id="PTHR12242">
    <property type="entry name" value="OS02G0130600 PROTEIN-RELATED"/>
    <property type="match status" value="1"/>
</dbReference>
<proteinExistence type="predicted"/>
<reference evidence="2 3" key="1">
    <citation type="journal article" date="2018" name="IMA Fungus">
        <title>IMA Genome-F 9: Draft genome sequence of Annulohypoxylon stygium, Aspergillus mulundensis, Berkeleyomyces basicola (syn. Thielaviopsis basicola), Ceratocystis smalleyi, two Cercospora beticola strains, Coleophoma cylindrospora, Fusarium fracticaudum, Phialophora cf. hyalina, and Morchella septimelata.</title>
        <authorList>
            <person name="Wingfield B.D."/>
            <person name="Bills G.F."/>
            <person name="Dong Y."/>
            <person name="Huang W."/>
            <person name="Nel W.J."/>
            <person name="Swalarsk-Parry B.S."/>
            <person name="Vaghefi N."/>
            <person name="Wilken P.M."/>
            <person name="An Z."/>
            <person name="de Beer Z.W."/>
            <person name="De Vos L."/>
            <person name="Chen L."/>
            <person name="Duong T.A."/>
            <person name="Gao Y."/>
            <person name="Hammerbacher A."/>
            <person name="Kikkert J.R."/>
            <person name="Li Y."/>
            <person name="Li H."/>
            <person name="Li K."/>
            <person name="Li Q."/>
            <person name="Liu X."/>
            <person name="Ma X."/>
            <person name="Naidoo K."/>
            <person name="Pethybridge S.J."/>
            <person name="Sun J."/>
            <person name="Steenkamp E.T."/>
            <person name="van der Nest M.A."/>
            <person name="van Wyk S."/>
            <person name="Wingfield M.J."/>
            <person name="Xiong C."/>
            <person name="Yue Q."/>
            <person name="Zhang X."/>
        </authorList>
    </citation>
    <scope>NUCLEOTIDE SEQUENCE [LARGE SCALE GENOMIC DNA]</scope>
    <source>
        <strain evidence="2 3">BP6252</strain>
    </source>
</reference>
<dbReference type="GO" id="GO:0016020">
    <property type="term" value="C:membrane"/>
    <property type="evidence" value="ECO:0007669"/>
    <property type="project" value="TreeGrafter"/>
</dbReference>
<evidence type="ECO:0000313" key="3">
    <source>
        <dbReference type="Proteomes" id="UP000256645"/>
    </source>
</evidence>
<feature type="transmembrane region" description="Helical" evidence="1">
    <location>
        <begin position="188"/>
        <end position="207"/>
    </location>
</feature>
<feature type="transmembrane region" description="Helical" evidence="1">
    <location>
        <begin position="38"/>
        <end position="59"/>
    </location>
</feature>
<dbReference type="PANTHER" id="PTHR12242:SF1">
    <property type="entry name" value="MYND-TYPE DOMAIN-CONTAINING PROTEIN"/>
    <property type="match status" value="1"/>
</dbReference>
<dbReference type="OrthoDB" id="419711at2759"/>
<organism evidence="2 3">
    <name type="scientific">Coleophoma cylindrospora</name>
    <dbReference type="NCBI Taxonomy" id="1849047"/>
    <lineage>
        <taxon>Eukaryota</taxon>
        <taxon>Fungi</taxon>
        <taxon>Dikarya</taxon>
        <taxon>Ascomycota</taxon>
        <taxon>Pezizomycotina</taxon>
        <taxon>Leotiomycetes</taxon>
        <taxon>Helotiales</taxon>
        <taxon>Dermateaceae</taxon>
        <taxon>Coleophoma</taxon>
    </lineage>
</organism>